<organism evidence="1">
    <name type="scientific">viral metagenome</name>
    <dbReference type="NCBI Taxonomy" id="1070528"/>
    <lineage>
        <taxon>unclassified sequences</taxon>
        <taxon>metagenomes</taxon>
        <taxon>organismal metagenomes</taxon>
    </lineage>
</organism>
<dbReference type="Gene3D" id="3.40.50.620">
    <property type="entry name" value="HUPs"/>
    <property type="match status" value="1"/>
</dbReference>
<accession>A0A6H1ZD52</accession>
<dbReference type="EMBL" id="MT141576">
    <property type="protein sequence ID" value="QJA67774.1"/>
    <property type="molecule type" value="Genomic_DNA"/>
</dbReference>
<dbReference type="SUPFAM" id="SSF52402">
    <property type="entry name" value="Adenine nucleotide alpha hydrolases-like"/>
    <property type="match status" value="1"/>
</dbReference>
<name>A0A6H1ZD52_9ZZZZ</name>
<evidence type="ECO:0000313" key="1">
    <source>
        <dbReference type="EMBL" id="QJA45195.1"/>
    </source>
</evidence>
<proteinExistence type="predicted"/>
<protein>
    <submittedName>
        <fullName evidence="1">Putative phosphoadenosine phosphosulfate</fullName>
    </submittedName>
</protein>
<dbReference type="AlphaFoldDB" id="A0A6H1ZD52"/>
<dbReference type="EMBL" id="MT143987">
    <property type="protein sequence ID" value="QJA45195.1"/>
    <property type="molecule type" value="Genomic_DNA"/>
</dbReference>
<evidence type="ECO:0000313" key="2">
    <source>
        <dbReference type="EMBL" id="QJA67774.1"/>
    </source>
</evidence>
<evidence type="ECO:0000313" key="3">
    <source>
        <dbReference type="EMBL" id="QJI04839.1"/>
    </source>
</evidence>
<dbReference type="InterPro" id="IPR014729">
    <property type="entry name" value="Rossmann-like_a/b/a_fold"/>
</dbReference>
<gene>
    <name evidence="3" type="ORF">MM415A00124_0014</name>
    <name evidence="2" type="ORF">MM415B00156_0014</name>
    <name evidence="1" type="ORF">TM448A00198_0010</name>
</gene>
<sequence length="290" mass="32447">MIDTPELFRADEDGRAESLAKAFAWTEQFMRQVIAEYQPTHIISMVSGGRDSALSDALLRALGVKVDLVIHGRTGCGIQQTTDHVIEHYGSLNSDFALADAGTAYEAYVMRKGFFGVGQQAHKFAYHILKADPFRATVSRKIRQRKRGIRTLLINGARAYESDNRRLNLQPTRLDKGNLWVNIAHEWTAGDRDLFLQQQGVVINPVAIQLCRSGECMCGTQQSKVEFAEAAVLYPVWGDQMKALDATARRLHGWGWGEPMPRPVDPDQLTMFDSFQPMCGGCNRRAEMAT</sequence>
<dbReference type="EMBL" id="MT145191">
    <property type="protein sequence ID" value="QJI04839.1"/>
    <property type="molecule type" value="Genomic_DNA"/>
</dbReference>
<reference evidence="1" key="1">
    <citation type="submission" date="2020-03" db="EMBL/GenBank/DDBJ databases">
        <title>The deep terrestrial virosphere.</title>
        <authorList>
            <person name="Holmfeldt K."/>
            <person name="Nilsson E."/>
            <person name="Simone D."/>
            <person name="Lopez-Fernandez M."/>
            <person name="Wu X."/>
            <person name="de Brujin I."/>
            <person name="Lundin D."/>
            <person name="Andersson A."/>
            <person name="Bertilsson S."/>
            <person name="Dopson M."/>
        </authorList>
    </citation>
    <scope>NUCLEOTIDE SEQUENCE</scope>
    <source>
        <strain evidence="3">MM415A00124</strain>
        <strain evidence="2">MM415B00156</strain>
        <strain evidence="1">TM448A00198</strain>
    </source>
</reference>